<evidence type="ECO:0000313" key="1">
    <source>
        <dbReference type="EMBL" id="AGO48295.1"/>
    </source>
</evidence>
<evidence type="ECO:0000313" key="2">
    <source>
        <dbReference type="Proteomes" id="UP000014710"/>
    </source>
</evidence>
<proteinExistence type="predicted"/>
<gene>
    <name evidence="1" type="ORF">Phi17:1_gp19</name>
</gene>
<protein>
    <submittedName>
        <fullName evidence="1">Uncharacterized protein</fullName>
    </submittedName>
</protein>
<reference evidence="1 2" key="1">
    <citation type="journal article" date="2013" name="Proc. Natl. Acad. Sci. U.S.A.">
        <title>Twelve previously unknown phage genera are ubiquitous in global oceans.</title>
        <authorList>
            <person name="Holmfeldt K."/>
            <person name="Solonenko N."/>
            <person name="Shah M."/>
            <person name="Corrier K."/>
            <person name="Riemann L."/>
            <person name="Verberkmoes N.C."/>
            <person name="Sullivan M.B."/>
        </authorList>
    </citation>
    <scope>NUCLEOTIDE SEQUENCE [LARGE SCALE GENOMIC DNA]</scope>
    <source>
        <strain evidence="1">Phi17:1</strain>
    </source>
</reference>
<sequence length="75" mass="8877">MSNSLTPKGDFVTVTKEVIKYKIFSYQVSRYNLDLLEVKLNNLGLHGYEVFDIKEIDEIDNEKVFLYHLKKTEYV</sequence>
<dbReference type="GeneID" id="16796933"/>
<accession>S0A0G5</accession>
<dbReference type="Proteomes" id="UP000014710">
    <property type="component" value="Segment"/>
</dbReference>
<reference evidence="2" key="2">
    <citation type="submission" date="2013-03" db="EMBL/GenBank/DDBJ databases">
        <title>The Cellulophaga phages: a novel, diverse, and globally ubiquitous model system.</title>
        <authorList>
            <person name="Holmfeldt K."/>
            <person name="Solonenko N."/>
            <person name="Shah M."/>
            <person name="Corrier K."/>
            <person name="Riemann L."/>
            <person name="VerBerkmoes N.C."/>
            <person name="Sullivan M.B."/>
        </authorList>
    </citation>
    <scope>NUCLEOTIDE SEQUENCE [LARGE SCALE GENOMIC DNA]</scope>
</reference>
<dbReference type="KEGG" id="vg:16796933"/>
<keyword evidence="2" id="KW-1185">Reference proteome</keyword>
<name>S0A0G5_9CAUD</name>
<dbReference type="OrthoDB" id="36420at10239"/>
<dbReference type="RefSeq" id="YP_008241335.1">
    <property type="nucleotide sequence ID" value="NC_021795.1"/>
</dbReference>
<organism evidence="1 2">
    <name type="scientific">Cellulophaga phage phi17:1</name>
    <dbReference type="NCBI Taxonomy" id="1327980"/>
    <lineage>
        <taxon>Viruses</taxon>
        <taxon>Duplodnaviria</taxon>
        <taxon>Heunggongvirae</taxon>
        <taxon>Uroviricota</taxon>
        <taxon>Caudoviricetes</taxon>
        <taxon>Helsingorvirus</taxon>
        <taxon>Helsingorvirus Cba171</taxon>
    </lineage>
</organism>
<dbReference type="EMBL" id="KC821617">
    <property type="protein sequence ID" value="AGO48295.1"/>
    <property type="molecule type" value="Genomic_DNA"/>
</dbReference>